<reference evidence="1" key="1">
    <citation type="submission" date="2021-06" db="EMBL/GenBank/DDBJ databases">
        <authorList>
            <person name="Kallberg Y."/>
            <person name="Tangrot J."/>
            <person name="Rosling A."/>
        </authorList>
    </citation>
    <scope>NUCLEOTIDE SEQUENCE</scope>
    <source>
        <strain evidence="1">IL203A</strain>
    </source>
</reference>
<comment type="caution">
    <text evidence="1">The sequence shown here is derived from an EMBL/GenBank/DDBJ whole genome shotgun (WGS) entry which is preliminary data.</text>
</comment>
<evidence type="ECO:0000313" key="1">
    <source>
        <dbReference type="EMBL" id="CAG8504171.1"/>
    </source>
</evidence>
<gene>
    <name evidence="1" type="ORF">DHETER_LOCUS3148</name>
</gene>
<dbReference type="EMBL" id="CAJVPU010002604">
    <property type="protein sequence ID" value="CAG8504171.1"/>
    <property type="molecule type" value="Genomic_DNA"/>
</dbReference>
<name>A0ACA9L3L9_9GLOM</name>
<organism evidence="1 2">
    <name type="scientific">Dentiscutata heterogama</name>
    <dbReference type="NCBI Taxonomy" id="1316150"/>
    <lineage>
        <taxon>Eukaryota</taxon>
        <taxon>Fungi</taxon>
        <taxon>Fungi incertae sedis</taxon>
        <taxon>Mucoromycota</taxon>
        <taxon>Glomeromycotina</taxon>
        <taxon>Glomeromycetes</taxon>
        <taxon>Diversisporales</taxon>
        <taxon>Gigasporaceae</taxon>
        <taxon>Dentiscutata</taxon>
    </lineage>
</organism>
<protein>
    <submittedName>
        <fullName evidence="1">7532_t:CDS:1</fullName>
    </submittedName>
</protein>
<dbReference type="Proteomes" id="UP000789702">
    <property type="component" value="Unassembled WGS sequence"/>
</dbReference>
<accession>A0ACA9L3L9</accession>
<keyword evidence="2" id="KW-1185">Reference proteome</keyword>
<sequence length="185" mass="21704">MIDNKNFQQYYFYIRAIRPELTTIVKKEASLLFEYLFPNEDIKKFRIQLIDWNNQAYSFDYDVPELAIFAVKIISILPTSAKSERNNLHHIVYNKENRLDQIIQVNTANSNKASLENTVPNVEFDDMENNDDNLEEQSEENIMQTIENIDNFNTNDQIVYNEAVIKSSVQATHSIQEKTLENCIK</sequence>
<evidence type="ECO:0000313" key="2">
    <source>
        <dbReference type="Proteomes" id="UP000789702"/>
    </source>
</evidence>
<proteinExistence type="predicted"/>
<feature type="non-terminal residue" evidence="1">
    <location>
        <position position="185"/>
    </location>
</feature>